<dbReference type="Proteomes" id="UP000094020">
    <property type="component" value="Chromosome 4"/>
</dbReference>
<feature type="region of interest" description="Disordered" evidence="2">
    <location>
        <begin position="103"/>
        <end position="132"/>
    </location>
</feature>
<comment type="similarity">
    <text evidence="1">Belongs to the SH3BGR family.</text>
</comment>
<protein>
    <recommendedName>
        <fullName evidence="5">Glutaredoxin domain-containing protein</fullName>
    </recommendedName>
</protein>
<dbReference type="EMBL" id="CP144522">
    <property type="protein sequence ID" value="WWC69227.1"/>
    <property type="molecule type" value="Genomic_DNA"/>
</dbReference>
<name>A0AAJ8L510_9TREE</name>
<dbReference type="PROSITE" id="PS51354">
    <property type="entry name" value="GLUTAREDOXIN_2"/>
    <property type="match status" value="1"/>
</dbReference>
<feature type="compositionally biased region" description="Basic and acidic residues" evidence="2">
    <location>
        <begin position="116"/>
        <end position="132"/>
    </location>
</feature>
<dbReference type="PANTHER" id="PTHR12232">
    <property type="entry name" value="SH3 DOMAIN-BINDING GLUTAMIC ACID-RICH-LIKE PROTEIN"/>
    <property type="match status" value="1"/>
</dbReference>
<feature type="region of interest" description="Disordered" evidence="2">
    <location>
        <begin position="219"/>
        <end position="238"/>
    </location>
</feature>
<dbReference type="Gene3D" id="3.40.30.10">
    <property type="entry name" value="Glutaredoxin"/>
    <property type="match status" value="1"/>
</dbReference>
<sequence>MAPPPVTIYVTSLTSAPKVRKHIDLLRRSLNGLEIPYEEYDLVMDEEAKKKWQRSKPPGVVVGLPGYLVGGEWVGTMEEFEDAVETQTLETFLKQDIDLSNYNTNTNTNSSLSINNKDDNKDGNDNGKKQKSIQEVELENLMREMTNEDLDKLINDLNVNSENSEKEKEQIGKIGLLNEKNKLPISDIKENDQIILNDLKKELNLDKNEDDFLKKIENNNNNNELNSSFTSSIDHDNSKNEIDKEIESNKKDNVEINKGQGTNDLEFIPESNILKELKDELKLDKNEDKDINEIKGKEKVD</sequence>
<reference evidence="3" key="1">
    <citation type="submission" date="2013-07" db="EMBL/GenBank/DDBJ databases">
        <authorList>
            <consortium name="The Broad Institute Genome Sequencing Platform"/>
            <person name="Cuomo C."/>
            <person name="Litvintseva A."/>
            <person name="Chen Y."/>
            <person name="Heitman J."/>
            <person name="Sun S."/>
            <person name="Springer D."/>
            <person name="Dromer F."/>
            <person name="Young S.K."/>
            <person name="Zeng Q."/>
            <person name="Gargeya S."/>
            <person name="Fitzgerald M."/>
            <person name="Abouelleil A."/>
            <person name="Alvarado L."/>
            <person name="Berlin A.M."/>
            <person name="Chapman S.B."/>
            <person name="Dewar J."/>
            <person name="Goldberg J."/>
            <person name="Griggs A."/>
            <person name="Gujja S."/>
            <person name="Hansen M."/>
            <person name="Howarth C."/>
            <person name="Imamovic A."/>
            <person name="Larimer J."/>
            <person name="McCowan C."/>
            <person name="Murphy C."/>
            <person name="Pearson M."/>
            <person name="Priest M."/>
            <person name="Roberts A."/>
            <person name="Saif S."/>
            <person name="Shea T."/>
            <person name="Sykes S."/>
            <person name="Wortman J."/>
            <person name="Nusbaum C."/>
            <person name="Birren B."/>
        </authorList>
    </citation>
    <scope>NUCLEOTIDE SEQUENCE</scope>
    <source>
        <strain evidence="3">CBS 10737</strain>
    </source>
</reference>
<keyword evidence="4" id="KW-1185">Reference proteome</keyword>
<dbReference type="InterPro" id="IPR006993">
    <property type="entry name" value="Glut_rich_SH3-bd"/>
</dbReference>
<dbReference type="Pfam" id="PF04908">
    <property type="entry name" value="SH3BGR"/>
    <property type="match status" value="1"/>
</dbReference>
<reference evidence="3" key="2">
    <citation type="submission" date="2024-02" db="EMBL/GenBank/DDBJ databases">
        <title>Comparative genomics of Cryptococcus and Kwoniella reveals pathogenesis evolution and contrasting modes of karyotype evolution via chromosome fusion or intercentromeric recombination.</title>
        <authorList>
            <person name="Coelho M.A."/>
            <person name="David-Palma M."/>
            <person name="Shea T."/>
            <person name="Bowers K."/>
            <person name="McGinley-Smith S."/>
            <person name="Mohammad A.W."/>
            <person name="Gnirke A."/>
            <person name="Yurkov A.M."/>
            <person name="Nowrousian M."/>
            <person name="Sun S."/>
            <person name="Cuomo C.A."/>
            <person name="Heitman J."/>
        </authorList>
    </citation>
    <scope>NUCLEOTIDE SEQUENCE</scope>
    <source>
        <strain evidence="3">CBS 10737</strain>
    </source>
</reference>
<dbReference type="AlphaFoldDB" id="A0AAJ8L510"/>
<evidence type="ECO:0000313" key="3">
    <source>
        <dbReference type="EMBL" id="WWC69227.1"/>
    </source>
</evidence>
<dbReference type="RefSeq" id="XP_019013759.2">
    <property type="nucleotide sequence ID" value="XM_019153598.2"/>
</dbReference>
<feature type="compositionally biased region" description="Low complexity" evidence="2">
    <location>
        <begin position="103"/>
        <end position="115"/>
    </location>
</feature>
<dbReference type="InterPro" id="IPR051033">
    <property type="entry name" value="SH3BGR"/>
</dbReference>
<evidence type="ECO:0000256" key="1">
    <source>
        <dbReference type="ARBA" id="ARBA00007764"/>
    </source>
</evidence>
<organism evidence="3 4">
    <name type="scientific">Kwoniella pini CBS 10737</name>
    <dbReference type="NCBI Taxonomy" id="1296096"/>
    <lineage>
        <taxon>Eukaryota</taxon>
        <taxon>Fungi</taxon>
        <taxon>Dikarya</taxon>
        <taxon>Basidiomycota</taxon>
        <taxon>Agaricomycotina</taxon>
        <taxon>Tremellomycetes</taxon>
        <taxon>Tremellales</taxon>
        <taxon>Cryptococcaceae</taxon>
        <taxon>Kwoniella</taxon>
    </lineage>
</organism>
<evidence type="ECO:0008006" key="5">
    <source>
        <dbReference type="Google" id="ProtNLM"/>
    </source>
</evidence>
<dbReference type="KEGG" id="kpin:30170200"/>
<accession>A0AAJ8L510</accession>
<dbReference type="SUPFAM" id="SSF52833">
    <property type="entry name" value="Thioredoxin-like"/>
    <property type="match status" value="1"/>
</dbReference>
<gene>
    <name evidence="3" type="ORF">I206_103164</name>
</gene>
<dbReference type="PANTHER" id="PTHR12232:SF0">
    <property type="entry name" value="THIOREDOXIN DOMAIN-CONTAINING PROTEIN"/>
    <property type="match status" value="1"/>
</dbReference>
<evidence type="ECO:0000256" key="2">
    <source>
        <dbReference type="SAM" id="MobiDB-lite"/>
    </source>
</evidence>
<evidence type="ECO:0000313" key="4">
    <source>
        <dbReference type="Proteomes" id="UP000094020"/>
    </source>
</evidence>
<proteinExistence type="inferred from homology"/>
<dbReference type="GO" id="GO:0005737">
    <property type="term" value="C:cytoplasm"/>
    <property type="evidence" value="ECO:0007669"/>
    <property type="project" value="TreeGrafter"/>
</dbReference>
<dbReference type="InterPro" id="IPR036249">
    <property type="entry name" value="Thioredoxin-like_sf"/>
</dbReference>
<dbReference type="GeneID" id="30170200"/>